<evidence type="ECO:0000256" key="1">
    <source>
        <dbReference type="SAM" id="SignalP"/>
    </source>
</evidence>
<protein>
    <recommendedName>
        <fullName evidence="6">ABC transporter substrate-binding protein</fullName>
    </recommendedName>
</protein>
<evidence type="ECO:0000313" key="5">
    <source>
        <dbReference type="Proteomes" id="UP000596035"/>
    </source>
</evidence>
<reference evidence="2" key="1">
    <citation type="journal article" date="2017" name="Genome Announc.">
        <title>High-Quality Whole-Genome Sequences of the Oligo-Mouse-Microbiota Bacterial Community.</title>
        <authorList>
            <person name="Garzetti D."/>
            <person name="Brugiroux S."/>
            <person name="Bunk B."/>
            <person name="Pukall R."/>
            <person name="McCoy K.D."/>
            <person name="Macpherson A.J."/>
            <person name="Stecher B."/>
        </authorList>
    </citation>
    <scope>NUCLEOTIDE SEQUENCE</scope>
    <source>
        <strain evidence="2">KB18</strain>
    </source>
</reference>
<evidence type="ECO:0000313" key="4">
    <source>
        <dbReference type="Proteomes" id="UP000196710"/>
    </source>
</evidence>
<keyword evidence="1" id="KW-0732">Signal</keyword>
<proteinExistence type="predicted"/>
<feature type="chain" id="PRO_5044568656" description="ABC transporter substrate-binding protein" evidence="1">
    <location>
        <begin position="25"/>
        <end position="451"/>
    </location>
</feature>
<dbReference type="Proteomes" id="UP000596035">
    <property type="component" value="Chromosome"/>
</dbReference>
<dbReference type="Gene3D" id="3.40.190.10">
    <property type="entry name" value="Periplasmic binding protein-like II"/>
    <property type="match status" value="1"/>
</dbReference>
<dbReference type="KEGG" id="amur:ADH66_05165"/>
<dbReference type="RefSeq" id="WP_066534817.1">
    <property type="nucleotide sequence ID" value="NZ_CP021422.1"/>
</dbReference>
<dbReference type="SUPFAM" id="SSF53850">
    <property type="entry name" value="Periplasmic binding protein-like II"/>
    <property type="match status" value="1"/>
</dbReference>
<dbReference type="Proteomes" id="UP000196710">
    <property type="component" value="Chromosome"/>
</dbReference>
<evidence type="ECO:0000313" key="3">
    <source>
        <dbReference type="EMBL" id="QQR29392.1"/>
    </source>
</evidence>
<accession>A0A1Z2XNT2</accession>
<dbReference type="AlphaFoldDB" id="A0A1Z2XNT2"/>
<dbReference type="EMBL" id="CP065321">
    <property type="protein sequence ID" value="QQR29392.1"/>
    <property type="molecule type" value="Genomic_DNA"/>
</dbReference>
<feature type="signal peptide" evidence="1">
    <location>
        <begin position="1"/>
        <end position="24"/>
    </location>
</feature>
<evidence type="ECO:0008006" key="6">
    <source>
        <dbReference type="Google" id="ProtNLM"/>
    </source>
</evidence>
<reference evidence="4" key="2">
    <citation type="submission" date="2017-05" db="EMBL/GenBank/DDBJ databases">
        <title>Improved OligoMM genomes.</title>
        <authorList>
            <person name="Garzetti D."/>
        </authorList>
    </citation>
    <scope>NUCLEOTIDE SEQUENCE [LARGE SCALE GENOMIC DNA]</scope>
    <source>
        <strain evidence="4">KB18</strain>
    </source>
</reference>
<reference evidence="3 5" key="3">
    <citation type="submission" date="2020-11" db="EMBL/GenBank/DDBJ databases">
        <title>Closed and high quality bacterial genomes of the OMM12 community.</title>
        <authorList>
            <person name="Marbouty M."/>
            <person name="Lamy-Besnier Q."/>
            <person name="Debarbieux L."/>
            <person name="Koszul R."/>
        </authorList>
    </citation>
    <scope>NUCLEOTIDE SEQUENCE [LARGE SCALE GENOMIC DNA]</scope>
    <source>
        <strain evidence="3 5">KB18</strain>
    </source>
</reference>
<dbReference type="EMBL" id="CP021422">
    <property type="protein sequence ID" value="ASB40102.1"/>
    <property type="molecule type" value="Genomic_DNA"/>
</dbReference>
<organism evidence="3 5">
    <name type="scientific">Acutalibacter muris</name>
    <dbReference type="NCBI Taxonomy" id="1796620"/>
    <lineage>
        <taxon>Bacteria</taxon>
        <taxon>Bacillati</taxon>
        <taxon>Bacillota</taxon>
        <taxon>Clostridia</taxon>
        <taxon>Eubacteriales</taxon>
        <taxon>Acutalibacteraceae</taxon>
        <taxon>Acutalibacter</taxon>
    </lineage>
</organism>
<gene>
    <name evidence="2" type="ORF">ADH66_05165</name>
    <name evidence="3" type="ORF">I5Q82_15240</name>
</gene>
<name>A0A1Z2XNT2_9FIRM</name>
<evidence type="ECO:0000313" key="2">
    <source>
        <dbReference type="EMBL" id="ASB40102.1"/>
    </source>
</evidence>
<keyword evidence="4" id="KW-1185">Reference proteome</keyword>
<sequence length="451" mass="51304">MKRKIALLLTFLCLFAVLMPACQSAVQNSSTVTDQEKVTAEQMEEKFGVPVVRVVTDLPNYDAGWKDGQLSDTLSRLPGYNKEFMLLVETLPREGEERSIDITRIKTEMMAGKGPDLFLCGQDTYGICGALYGTSGYTDPFFTFPERAMENRLFLPLDEYIEKAEYMEWDKFLPVIMEAGRNKEGQQIIPISYTFSALYADREKYGLEDFDRSMTLSEMKQSENPALRYASYNSAPFMVGRITKPGEDKPMFTEEELLGYIRDYSMRVPGDLRDYQDLEEEKVYNGAIMRVFLPEPGLISPISDKFVLGKGSPAYRIIPAKNARGGVTAVINEFAAVNRNARYPDLAFKIIDYLMSTKVQQDSSFYHSRVLLGMPVHMDLGSEEYPLRDKNWYMSAGNFEEFCAARAEITEAKFIGPADKALWDIEIFDQKGLEKSVHEQYTLIEMLLAES</sequence>